<sequence length="97" mass="11362">MDVIIYLNWGISYARLSRISKIIAREFKAYENRVRNLIDDASWAEEGRFKEIILMNYLRRIVPKNVSVGTGFVRNNDGEITSQVDIIVYDNTYPLLF</sequence>
<dbReference type="RefSeq" id="WP_335582442.1">
    <property type="nucleotide sequence ID" value="NZ_CP017634.1"/>
</dbReference>
<keyword evidence="3" id="KW-1185">Reference proteome</keyword>
<organism evidence="2 3">
    <name type="scientific">Formimonas warabiya</name>
    <dbReference type="NCBI Taxonomy" id="1761012"/>
    <lineage>
        <taxon>Bacteria</taxon>
        <taxon>Bacillati</taxon>
        <taxon>Bacillota</taxon>
        <taxon>Clostridia</taxon>
        <taxon>Eubacteriales</taxon>
        <taxon>Peptococcaceae</taxon>
        <taxon>Candidatus Formimonas</taxon>
    </lineage>
</organism>
<accession>A0A3G1L095</accession>
<evidence type="ECO:0000259" key="1">
    <source>
        <dbReference type="Pfam" id="PF20247"/>
    </source>
</evidence>
<dbReference type="Pfam" id="PF20247">
    <property type="entry name" value="DUF6602"/>
    <property type="match status" value="1"/>
</dbReference>
<dbReference type="AlphaFoldDB" id="A0A3G1L095"/>
<proteinExistence type="predicted"/>
<name>A0A3G1L095_FORW1</name>
<dbReference type="Proteomes" id="UP000323521">
    <property type="component" value="Chromosome"/>
</dbReference>
<feature type="domain" description="DUF6602" evidence="1">
    <location>
        <begin position="45"/>
        <end position="96"/>
    </location>
</feature>
<protein>
    <recommendedName>
        <fullName evidence="1">DUF6602 domain-containing protein</fullName>
    </recommendedName>
</protein>
<evidence type="ECO:0000313" key="3">
    <source>
        <dbReference type="Proteomes" id="UP000323521"/>
    </source>
</evidence>
<dbReference type="EMBL" id="CP017634">
    <property type="protein sequence ID" value="ATW28193.1"/>
    <property type="molecule type" value="Genomic_DNA"/>
</dbReference>
<dbReference type="KEGG" id="fwa:DCMF_28630"/>
<gene>
    <name evidence="2" type="ORF">DCMF_28630</name>
</gene>
<evidence type="ECO:0000313" key="2">
    <source>
        <dbReference type="EMBL" id="ATW28193.1"/>
    </source>
</evidence>
<dbReference type="InterPro" id="IPR046537">
    <property type="entry name" value="DUF6602"/>
</dbReference>
<reference evidence="2 3" key="1">
    <citation type="submission" date="2016-10" db="EMBL/GenBank/DDBJ databases">
        <title>Complete Genome Sequence of Peptococcaceae strain DCMF.</title>
        <authorList>
            <person name="Edwards R.J."/>
            <person name="Holland S.I."/>
            <person name="Deshpande N.P."/>
            <person name="Wong Y.K."/>
            <person name="Ertan H."/>
            <person name="Manefield M."/>
            <person name="Russell T.L."/>
            <person name="Lee M.J."/>
        </authorList>
    </citation>
    <scope>NUCLEOTIDE SEQUENCE [LARGE SCALE GENOMIC DNA]</scope>
    <source>
        <strain evidence="2 3">DCMF</strain>
    </source>
</reference>